<accession>A0A7R9EG97</accession>
<feature type="compositionally biased region" description="Basic and acidic residues" evidence="9">
    <location>
        <begin position="311"/>
        <end position="335"/>
    </location>
</feature>
<feature type="transmembrane region" description="Helical" evidence="8">
    <location>
        <begin position="424"/>
        <end position="444"/>
    </location>
</feature>
<name>A0A7R9EG97_9NEOP</name>
<keyword evidence="8" id="KW-0406">Ion transport</keyword>
<dbReference type="GO" id="GO:0043252">
    <property type="term" value="P:sodium-independent organic anion transport"/>
    <property type="evidence" value="ECO:0007669"/>
    <property type="project" value="TreeGrafter"/>
</dbReference>
<evidence type="ECO:0000313" key="11">
    <source>
        <dbReference type="EMBL" id="CAD7433414.1"/>
    </source>
</evidence>
<dbReference type="NCBIfam" id="TIGR00805">
    <property type="entry name" value="oat"/>
    <property type="match status" value="1"/>
</dbReference>
<evidence type="ECO:0000256" key="1">
    <source>
        <dbReference type="ARBA" id="ARBA00004651"/>
    </source>
</evidence>
<evidence type="ECO:0000256" key="8">
    <source>
        <dbReference type="RuleBase" id="RU362056"/>
    </source>
</evidence>
<feature type="region of interest" description="Disordered" evidence="9">
    <location>
        <begin position="311"/>
        <end position="336"/>
    </location>
</feature>
<evidence type="ECO:0000256" key="3">
    <source>
        <dbReference type="ARBA" id="ARBA00022475"/>
    </source>
</evidence>
<feature type="transmembrane region" description="Helical" evidence="8">
    <location>
        <begin position="558"/>
        <end position="578"/>
    </location>
</feature>
<feature type="transmembrane region" description="Helical" evidence="8">
    <location>
        <begin position="392"/>
        <end position="412"/>
    </location>
</feature>
<dbReference type="CDD" id="cd17336">
    <property type="entry name" value="MFS_SLCO_OATP"/>
    <property type="match status" value="1"/>
</dbReference>
<comment type="subcellular location">
    <subcellularLocation>
        <location evidence="1 8">Cell membrane</location>
        <topology evidence="1 8">Multi-pass membrane protein</topology>
    </subcellularLocation>
</comment>
<sequence length="707" mass="78941">MAELKTTCGLGNIRPQWMQLFANTRWFLVVYTLLGVVQSMAWIYTPATITTLEKRFKIPSRTIGVLMSGNEVSQICLSLIMAYYGGRGSRPLWMAWGVMFSALSCFIFAVPHMIYGPGREALALTEEYLDPTVLNSTVTVKSEAPLLCVANQTMNATCDQDSSSGDQSNVPLFLIFFSQFVLGIGTTMCHSLGKTYLDDHVKKTNAPLMFGTVMSLRMVGPAVGFAFTSFLLRLYIEPTLTPVITPSDPRWLGCWWLGWFILGSLMLMCSFMIIWFPGKMPKKEKSTEKATDAEKTLIPLISKTTLETEPLTKKQVNGEKHEQTEKEEESKKSEVPDDDGFFPSLIRLLRNQMLMYNIWSGIFFMIGRAGHATFSMKYSETQYHLSASGASFISGGTRVFAMVIGFMLSGYLMGKYKPKPRVILGWNVFLGILHVGSDIFHIFLRCDDNGLYGLDMNNGKLDIYNDCNMNCACEAVKYQPVCYVEKDMTFYSPCQLGCKTKFLSPNGSLTQFGDCSCVPSHVTVPFNYNEMPKVPTFLNDTSAVTIMNGPCPVDCTKIIVINIVVGFTISILSSLGRVGSVVVNFRCVEPRDKVFAQGVSLLFASLFAFIPGPIIFGALVDITCLVWNSSCGKKGNCWLYHKDNFRLYMDGAGAAIMTIGVLLDVKTWQIGKNLNLYDEEEDFINNQKEKTKKKQNNIAKEEKKTAN</sequence>
<dbReference type="InterPro" id="IPR004156">
    <property type="entry name" value="OATP"/>
</dbReference>
<proteinExistence type="inferred from homology"/>
<feature type="transmembrane region" description="Helical" evidence="8">
    <location>
        <begin position="172"/>
        <end position="193"/>
    </location>
</feature>
<keyword evidence="8" id="KW-0813">Transport</keyword>
<feature type="transmembrane region" description="Helical" evidence="8">
    <location>
        <begin position="647"/>
        <end position="665"/>
    </location>
</feature>
<keyword evidence="3" id="KW-1003">Cell membrane</keyword>
<evidence type="ECO:0000256" key="6">
    <source>
        <dbReference type="ARBA" id="ARBA00023136"/>
    </source>
</evidence>
<feature type="transmembrane region" description="Helical" evidence="8">
    <location>
        <begin position="256"/>
        <end position="276"/>
    </location>
</feature>
<dbReference type="Gene3D" id="1.20.1250.20">
    <property type="entry name" value="MFS general substrate transporter like domains"/>
    <property type="match status" value="1"/>
</dbReference>
<evidence type="ECO:0000256" key="7">
    <source>
        <dbReference type="ARBA" id="ARBA00023157"/>
    </source>
</evidence>
<dbReference type="GO" id="GO:0015347">
    <property type="term" value="F:sodium-independent organic anion transmembrane transporter activity"/>
    <property type="evidence" value="ECO:0007669"/>
    <property type="project" value="TreeGrafter"/>
</dbReference>
<evidence type="ECO:0000259" key="10">
    <source>
        <dbReference type="PROSITE" id="PS51465"/>
    </source>
</evidence>
<keyword evidence="5 8" id="KW-1133">Transmembrane helix</keyword>
<evidence type="ECO:0000256" key="5">
    <source>
        <dbReference type="ARBA" id="ARBA00022989"/>
    </source>
</evidence>
<dbReference type="PROSITE" id="PS51465">
    <property type="entry name" value="KAZAL_2"/>
    <property type="match status" value="1"/>
</dbReference>
<dbReference type="AlphaFoldDB" id="A0A7R9EG97"/>
<feature type="transmembrane region" description="Helical" evidence="8">
    <location>
        <begin position="65"/>
        <end position="85"/>
    </location>
</feature>
<dbReference type="PANTHER" id="PTHR11388:SF131">
    <property type="entry name" value="SOLUTE CARRIER ORGANIC ANION TRANSPORTER FAMILY MEMBER"/>
    <property type="match status" value="1"/>
</dbReference>
<feature type="transmembrane region" description="Helical" evidence="8">
    <location>
        <begin position="92"/>
        <end position="114"/>
    </location>
</feature>
<feature type="transmembrane region" description="Helical" evidence="8">
    <location>
        <begin position="599"/>
        <end position="620"/>
    </location>
</feature>
<organism evidence="11">
    <name type="scientific">Timema monikensis</name>
    <dbReference type="NCBI Taxonomy" id="170555"/>
    <lineage>
        <taxon>Eukaryota</taxon>
        <taxon>Metazoa</taxon>
        <taxon>Ecdysozoa</taxon>
        <taxon>Arthropoda</taxon>
        <taxon>Hexapoda</taxon>
        <taxon>Insecta</taxon>
        <taxon>Pterygota</taxon>
        <taxon>Neoptera</taxon>
        <taxon>Polyneoptera</taxon>
        <taxon>Phasmatodea</taxon>
        <taxon>Timematodea</taxon>
        <taxon>Timematoidea</taxon>
        <taxon>Timematidae</taxon>
        <taxon>Timema</taxon>
    </lineage>
</organism>
<dbReference type="SUPFAM" id="SSF103473">
    <property type="entry name" value="MFS general substrate transporter"/>
    <property type="match status" value="1"/>
</dbReference>
<protein>
    <recommendedName>
        <fullName evidence="8">Solute carrier organic anion transporter family member</fullName>
    </recommendedName>
</protein>
<feature type="domain" description="Kazal-like" evidence="10">
    <location>
        <begin position="461"/>
        <end position="516"/>
    </location>
</feature>
<keyword evidence="4 8" id="KW-0812">Transmembrane</keyword>
<gene>
    <name evidence="11" type="ORF">TMSB3V08_LOCUS10090</name>
</gene>
<comment type="similarity">
    <text evidence="2 8">Belongs to the organo anion transporter (TC 2.A.60) family.</text>
</comment>
<evidence type="ECO:0000256" key="4">
    <source>
        <dbReference type="ARBA" id="ARBA00022692"/>
    </source>
</evidence>
<reference evidence="11" key="1">
    <citation type="submission" date="2020-11" db="EMBL/GenBank/DDBJ databases">
        <authorList>
            <person name="Tran Van P."/>
        </authorList>
    </citation>
    <scope>NUCLEOTIDE SEQUENCE</scope>
</reference>
<dbReference type="PANTHER" id="PTHR11388">
    <property type="entry name" value="ORGANIC ANION TRANSPORTER"/>
    <property type="match status" value="1"/>
</dbReference>
<feature type="transmembrane region" description="Helical" evidence="8">
    <location>
        <begin position="214"/>
        <end position="236"/>
    </location>
</feature>
<keyword evidence="6 8" id="KW-0472">Membrane</keyword>
<dbReference type="GO" id="GO:0005886">
    <property type="term" value="C:plasma membrane"/>
    <property type="evidence" value="ECO:0007669"/>
    <property type="project" value="UniProtKB-SubCell"/>
</dbReference>
<evidence type="ECO:0000256" key="2">
    <source>
        <dbReference type="ARBA" id="ARBA00009657"/>
    </source>
</evidence>
<feature type="transmembrane region" description="Helical" evidence="8">
    <location>
        <begin position="26"/>
        <end position="45"/>
    </location>
</feature>
<feature type="transmembrane region" description="Helical" evidence="8">
    <location>
        <begin position="354"/>
        <end position="372"/>
    </location>
</feature>
<dbReference type="InterPro" id="IPR036259">
    <property type="entry name" value="MFS_trans_sf"/>
</dbReference>
<dbReference type="GO" id="GO:0006811">
    <property type="term" value="P:monoatomic ion transport"/>
    <property type="evidence" value="ECO:0007669"/>
    <property type="project" value="UniProtKB-KW"/>
</dbReference>
<evidence type="ECO:0000256" key="9">
    <source>
        <dbReference type="SAM" id="MobiDB-lite"/>
    </source>
</evidence>
<dbReference type="EMBL" id="OB796417">
    <property type="protein sequence ID" value="CAD7433414.1"/>
    <property type="molecule type" value="Genomic_DNA"/>
</dbReference>
<feature type="region of interest" description="Disordered" evidence="9">
    <location>
        <begin position="688"/>
        <end position="707"/>
    </location>
</feature>
<keyword evidence="7" id="KW-1015">Disulfide bond</keyword>
<dbReference type="InterPro" id="IPR002350">
    <property type="entry name" value="Kazal_dom"/>
</dbReference>
<dbReference type="Pfam" id="PF03137">
    <property type="entry name" value="OATP"/>
    <property type="match status" value="1"/>
</dbReference>